<name>A0A392RL86_9FABA</name>
<organism evidence="1 2">
    <name type="scientific">Trifolium medium</name>
    <dbReference type="NCBI Taxonomy" id="97028"/>
    <lineage>
        <taxon>Eukaryota</taxon>
        <taxon>Viridiplantae</taxon>
        <taxon>Streptophyta</taxon>
        <taxon>Embryophyta</taxon>
        <taxon>Tracheophyta</taxon>
        <taxon>Spermatophyta</taxon>
        <taxon>Magnoliopsida</taxon>
        <taxon>eudicotyledons</taxon>
        <taxon>Gunneridae</taxon>
        <taxon>Pentapetalae</taxon>
        <taxon>rosids</taxon>
        <taxon>fabids</taxon>
        <taxon>Fabales</taxon>
        <taxon>Fabaceae</taxon>
        <taxon>Papilionoideae</taxon>
        <taxon>50 kb inversion clade</taxon>
        <taxon>NPAAA clade</taxon>
        <taxon>Hologalegina</taxon>
        <taxon>IRL clade</taxon>
        <taxon>Trifolieae</taxon>
        <taxon>Trifolium</taxon>
    </lineage>
</organism>
<comment type="caution">
    <text evidence="1">The sequence shown here is derived from an EMBL/GenBank/DDBJ whole genome shotgun (WGS) entry which is preliminary data.</text>
</comment>
<dbReference type="AlphaFoldDB" id="A0A392RL86"/>
<keyword evidence="2" id="KW-1185">Reference proteome</keyword>
<evidence type="ECO:0000313" key="1">
    <source>
        <dbReference type="EMBL" id="MCI37401.1"/>
    </source>
</evidence>
<proteinExistence type="predicted"/>
<reference evidence="1 2" key="1">
    <citation type="journal article" date="2018" name="Front. Plant Sci.">
        <title>Red Clover (Trifolium pratense) and Zigzag Clover (T. medium) - A Picture of Genomic Similarities and Differences.</title>
        <authorList>
            <person name="Dluhosova J."/>
            <person name="Istvanek J."/>
            <person name="Nedelnik J."/>
            <person name="Repkova J."/>
        </authorList>
    </citation>
    <scope>NUCLEOTIDE SEQUENCE [LARGE SCALE GENOMIC DNA]</scope>
    <source>
        <strain evidence="2">cv. 10/8</strain>
        <tissue evidence="1">Leaf</tissue>
    </source>
</reference>
<sequence length="47" mass="5315">TAGAARQSARIELQEFSAICASRRFIWRVAQIHMARRAPSLFITRVA</sequence>
<dbReference type="EMBL" id="LXQA010244181">
    <property type="protein sequence ID" value="MCI37401.1"/>
    <property type="molecule type" value="Genomic_DNA"/>
</dbReference>
<dbReference type="Proteomes" id="UP000265520">
    <property type="component" value="Unassembled WGS sequence"/>
</dbReference>
<accession>A0A392RL86</accession>
<protein>
    <submittedName>
        <fullName evidence="1">Uncharacterized protein</fullName>
    </submittedName>
</protein>
<feature type="non-terminal residue" evidence="1">
    <location>
        <position position="1"/>
    </location>
</feature>
<evidence type="ECO:0000313" key="2">
    <source>
        <dbReference type="Proteomes" id="UP000265520"/>
    </source>
</evidence>